<name>A0A1S4CRG2_TOBAC</name>
<accession>A0A1S4CRG2</accession>
<dbReference type="KEGG" id="nta:107821758"/>
<protein>
    <submittedName>
        <fullName evidence="1">Uncharacterized protein</fullName>
    </submittedName>
</protein>
<organism evidence="1">
    <name type="scientific">Nicotiana tabacum</name>
    <name type="common">Common tobacco</name>
    <dbReference type="NCBI Taxonomy" id="4097"/>
    <lineage>
        <taxon>Eukaryota</taxon>
        <taxon>Viridiplantae</taxon>
        <taxon>Streptophyta</taxon>
        <taxon>Embryophyta</taxon>
        <taxon>Tracheophyta</taxon>
        <taxon>Spermatophyta</taxon>
        <taxon>Magnoliopsida</taxon>
        <taxon>eudicotyledons</taxon>
        <taxon>Gunneridae</taxon>
        <taxon>Pentapetalae</taxon>
        <taxon>asterids</taxon>
        <taxon>lamiids</taxon>
        <taxon>Solanales</taxon>
        <taxon>Solanaceae</taxon>
        <taxon>Nicotianoideae</taxon>
        <taxon>Nicotianeae</taxon>
        <taxon>Nicotiana</taxon>
    </lineage>
</organism>
<dbReference type="PANTHER" id="PTHR46238">
    <property type="entry name" value="REVERSE TRANSCRIPTASE DOMAIN-CONTAINING PROTEIN"/>
    <property type="match status" value="1"/>
</dbReference>
<dbReference type="RefSeq" id="XP_016503695.1">
    <property type="nucleotide sequence ID" value="XM_016648209.1"/>
</dbReference>
<dbReference type="PANTHER" id="PTHR46238:SF8">
    <property type="entry name" value="ENDONUCLEASE_EXONUCLEASE_PHOSPHATASE DOMAIN-CONTAINING PROTEIN"/>
    <property type="match status" value="1"/>
</dbReference>
<dbReference type="STRING" id="4097.A0A1S4CRG2"/>
<dbReference type="OrthoDB" id="1225366at2759"/>
<dbReference type="PaxDb" id="4097-A0A1S4CRG2"/>
<sequence>SKTEYLECKFSAESSKEEVGRVVKLGSQAIAQRDIFKYLGLGQGGRNGGLHQESCVTRKCQKLKGKYYRAVVRPSMLYGAECWPVKKSHVQRMKVAETRMLRWMCGFTRLDKIRNEVIREKVGVASADEKLREARLRWFGHVRRRSPDAPVRSCERLEVVGASRGRGRPKKYWGEVIRHDMTSMWISEDMALDRRVWRSNIRVVG</sequence>
<reference evidence="1" key="1">
    <citation type="submission" date="2025-08" db="UniProtKB">
        <authorList>
            <consortium name="RefSeq"/>
        </authorList>
    </citation>
    <scope>IDENTIFICATION</scope>
</reference>
<proteinExistence type="predicted"/>
<dbReference type="AlphaFoldDB" id="A0A1S4CRG2"/>
<evidence type="ECO:0000313" key="1">
    <source>
        <dbReference type="RefSeq" id="XP_016503695.1"/>
    </source>
</evidence>
<feature type="non-terminal residue" evidence="1">
    <location>
        <position position="1"/>
    </location>
</feature>
<gene>
    <name evidence="1" type="primary">LOC107821758</name>
</gene>